<dbReference type="Proteomes" id="UP000485058">
    <property type="component" value="Unassembled WGS sequence"/>
</dbReference>
<name>A0A699ZUJ0_HAELA</name>
<keyword evidence="1" id="KW-0723">Serine/threonine-protein kinase</keyword>
<organism evidence="1 2">
    <name type="scientific">Haematococcus lacustris</name>
    <name type="common">Green alga</name>
    <name type="synonym">Haematococcus pluvialis</name>
    <dbReference type="NCBI Taxonomy" id="44745"/>
    <lineage>
        <taxon>Eukaryota</taxon>
        <taxon>Viridiplantae</taxon>
        <taxon>Chlorophyta</taxon>
        <taxon>core chlorophytes</taxon>
        <taxon>Chlorophyceae</taxon>
        <taxon>CS clade</taxon>
        <taxon>Chlamydomonadales</taxon>
        <taxon>Haematococcaceae</taxon>
        <taxon>Haematococcus</taxon>
    </lineage>
</organism>
<keyword evidence="1" id="KW-0418">Kinase</keyword>
<dbReference type="InterPro" id="IPR011009">
    <property type="entry name" value="Kinase-like_dom_sf"/>
</dbReference>
<dbReference type="GO" id="GO:0004674">
    <property type="term" value="F:protein serine/threonine kinase activity"/>
    <property type="evidence" value="ECO:0007669"/>
    <property type="project" value="UniProtKB-KW"/>
</dbReference>
<keyword evidence="2" id="KW-1185">Reference proteome</keyword>
<dbReference type="AlphaFoldDB" id="A0A699ZUJ0"/>
<proteinExistence type="predicted"/>
<evidence type="ECO:0000313" key="1">
    <source>
        <dbReference type="EMBL" id="GFH23279.1"/>
    </source>
</evidence>
<comment type="caution">
    <text evidence="1">The sequence shown here is derived from an EMBL/GenBank/DDBJ whole genome shotgun (WGS) entry which is preliminary data.</text>
</comment>
<sequence length="232" mass="24625">MLQICVTPQLYHHITLQKLASLMACFVAHLGWPWLEPNQDIKAAGATSLQLASLATALGVDLRLLLALPSVRRLAAVLRAPGGVEGSGREDGSGSAAGRELRAVLAASEMMVSHSDAARTAVIARTPAVDWGCEPYLQHPLMASCAARPGLTSSGDMFQLWSQPLGNGLVCCCDGVSGTVLWKRELPGRCDAGLTIWADPKKHLYYGPAADAWAVGVLAYELLIGKPPFDKL</sequence>
<reference evidence="1 2" key="1">
    <citation type="submission" date="2020-02" db="EMBL/GenBank/DDBJ databases">
        <title>Draft genome sequence of Haematococcus lacustris strain NIES-144.</title>
        <authorList>
            <person name="Morimoto D."/>
            <person name="Nakagawa S."/>
            <person name="Yoshida T."/>
            <person name="Sawayama S."/>
        </authorList>
    </citation>
    <scope>NUCLEOTIDE SEQUENCE [LARGE SCALE GENOMIC DNA]</scope>
    <source>
        <strain evidence="1 2">NIES-144</strain>
    </source>
</reference>
<evidence type="ECO:0000313" key="2">
    <source>
        <dbReference type="Proteomes" id="UP000485058"/>
    </source>
</evidence>
<protein>
    <submittedName>
        <fullName evidence="1">Serine/threonine protein kinase</fullName>
    </submittedName>
</protein>
<keyword evidence="1" id="KW-0808">Transferase</keyword>
<gene>
    <name evidence="1" type="ORF">HaLaN_20870</name>
</gene>
<dbReference type="EMBL" id="BLLF01002234">
    <property type="protein sequence ID" value="GFH23279.1"/>
    <property type="molecule type" value="Genomic_DNA"/>
</dbReference>
<dbReference type="SUPFAM" id="SSF56112">
    <property type="entry name" value="Protein kinase-like (PK-like)"/>
    <property type="match status" value="1"/>
</dbReference>
<dbReference type="Gene3D" id="1.10.510.10">
    <property type="entry name" value="Transferase(Phosphotransferase) domain 1"/>
    <property type="match status" value="1"/>
</dbReference>
<accession>A0A699ZUJ0</accession>